<dbReference type="InterPro" id="IPR003593">
    <property type="entry name" value="AAA+_ATPase"/>
</dbReference>
<dbReference type="Gene3D" id="1.10.8.60">
    <property type="match status" value="1"/>
</dbReference>
<dbReference type="PANTHER" id="PTHR23077">
    <property type="entry name" value="AAA-FAMILY ATPASE"/>
    <property type="match status" value="1"/>
</dbReference>
<keyword evidence="5" id="KW-1185">Reference proteome</keyword>
<feature type="region of interest" description="Disordered" evidence="2">
    <location>
        <begin position="67"/>
        <end position="101"/>
    </location>
</feature>
<comment type="similarity">
    <text evidence="1">Belongs to the AAA ATPase family.</text>
</comment>
<dbReference type="SUPFAM" id="SSF52540">
    <property type="entry name" value="P-loop containing nucleoside triphosphate hydrolases"/>
    <property type="match status" value="1"/>
</dbReference>
<feature type="compositionally biased region" description="Pro residues" evidence="2">
    <location>
        <begin position="81"/>
        <end position="97"/>
    </location>
</feature>
<dbReference type="PROSITE" id="PS00674">
    <property type="entry name" value="AAA"/>
    <property type="match status" value="1"/>
</dbReference>
<evidence type="ECO:0000256" key="1">
    <source>
        <dbReference type="RuleBase" id="RU003651"/>
    </source>
</evidence>
<organism evidence="4 5">
    <name type="scientific">Saccharothrix mutabilis subsp. mutabilis</name>
    <dbReference type="NCBI Taxonomy" id="66855"/>
    <lineage>
        <taxon>Bacteria</taxon>
        <taxon>Bacillati</taxon>
        <taxon>Actinomycetota</taxon>
        <taxon>Actinomycetes</taxon>
        <taxon>Pseudonocardiales</taxon>
        <taxon>Pseudonocardiaceae</taxon>
        <taxon>Saccharothrix</taxon>
    </lineage>
</organism>
<reference evidence="4 5" key="1">
    <citation type="journal article" date="2019" name="Int. J. Syst. Evol. Microbiol.">
        <title>The Global Catalogue of Microorganisms (GCM) 10K type strain sequencing project: providing services to taxonomists for standard genome sequencing and annotation.</title>
        <authorList>
            <consortium name="The Broad Institute Genomics Platform"/>
            <consortium name="The Broad Institute Genome Sequencing Center for Infectious Disease"/>
            <person name="Wu L."/>
            <person name="Ma J."/>
        </authorList>
    </citation>
    <scope>NUCLEOTIDE SEQUENCE [LARGE SCALE GENOMIC DNA]</scope>
    <source>
        <strain evidence="4 5">JCM 3380</strain>
    </source>
</reference>
<dbReference type="RefSeq" id="WP_343937403.1">
    <property type="nucleotide sequence ID" value="NZ_BAAABU010000020.1"/>
</dbReference>
<dbReference type="Gene3D" id="3.40.50.300">
    <property type="entry name" value="P-loop containing nucleotide triphosphate hydrolases"/>
    <property type="match status" value="1"/>
</dbReference>
<dbReference type="InterPro" id="IPR027417">
    <property type="entry name" value="P-loop_NTPase"/>
</dbReference>
<dbReference type="InterPro" id="IPR003959">
    <property type="entry name" value="ATPase_AAA_core"/>
</dbReference>
<sequence length="613" mass="67814">MSEPISLRVVIEQPETRVDVLGEAPSAPVAAVLARHRCMLVEPLRPDQAALPLHDFDLEFQLRSDLTPGTVLHPPAAGVAPPQPPPRRPPEPGAPSPRHPERITEEQATQLAHGVEIEAAASLLRADQSVLITCEKILVPHLAEHIVRRAGRDPRLLEADGDQESRPPVAGFPAPPATLRQRLLSRLRDLVREIKDRQVLVVPHLDLLGGGQDGALSNESRELIELLYSTHGSRCVLLAFADPSLPVPEVLASRFSTRIAIEGTPRLVRLHTGDELPSQTALITREEAAHFSVRENTDLYKFLAGLSPVRLRQAMRYAHQQHEGNPQATVAELRDTIRAFKAQQSSSFEIPDVSWDDIGGYDDVKAALERTLHIMNMSRALPDEDQHLRAELTPRGFVFYGPPGTGKTLFAKAVANKFNATIQIVSGPEVTNKFVGEGERRIRELFAEARRNAPSVIVFDEFDSIAARRGSGDDGGSRAGNAMVAQILTEMDGFRPDVQMLVIGTTNRLELIDSALLRPSRFASFPIDLPDEYARRDIIRVHARRYRIPVDGFAEALVRATVDWNGDEIRALFRDAFVAAKYEGRPPTPTQLGELVGRHQISRKREHVGRGRV</sequence>
<accession>A0ABN0UJ71</accession>
<name>A0ABN0UJ71_9PSEU</name>
<keyword evidence="1" id="KW-0547">Nucleotide-binding</keyword>
<proteinExistence type="inferred from homology"/>
<keyword evidence="1" id="KW-0067">ATP-binding</keyword>
<evidence type="ECO:0000313" key="5">
    <source>
        <dbReference type="Proteomes" id="UP001500416"/>
    </source>
</evidence>
<gene>
    <name evidence="4" type="ORF">GCM10010492_61070</name>
</gene>
<dbReference type="Pfam" id="PF00004">
    <property type="entry name" value="AAA"/>
    <property type="match status" value="1"/>
</dbReference>
<evidence type="ECO:0000256" key="2">
    <source>
        <dbReference type="SAM" id="MobiDB-lite"/>
    </source>
</evidence>
<comment type="caution">
    <text evidence="4">The sequence shown here is derived from an EMBL/GenBank/DDBJ whole genome shotgun (WGS) entry which is preliminary data.</text>
</comment>
<dbReference type="InterPro" id="IPR050168">
    <property type="entry name" value="AAA_ATPase_domain"/>
</dbReference>
<evidence type="ECO:0000259" key="3">
    <source>
        <dbReference type="SMART" id="SM00382"/>
    </source>
</evidence>
<dbReference type="EMBL" id="BAAABU010000020">
    <property type="protein sequence ID" value="GAA0252340.1"/>
    <property type="molecule type" value="Genomic_DNA"/>
</dbReference>
<dbReference type="InterPro" id="IPR003960">
    <property type="entry name" value="ATPase_AAA_CS"/>
</dbReference>
<dbReference type="Proteomes" id="UP001500416">
    <property type="component" value="Unassembled WGS sequence"/>
</dbReference>
<feature type="domain" description="AAA+ ATPase" evidence="3">
    <location>
        <begin position="393"/>
        <end position="531"/>
    </location>
</feature>
<dbReference type="SMART" id="SM00382">
    <property type="entry name" value="AAA"/>
    <property type="match status" value="1"/>
</dbReference>
<evidence type="ECO:0000313" key="4">
    <source>
        <dbReference type="EMBL" id="GAA0252340.1"/>
    </source>
</evidence>
<protein>
    <recommendedName>
        <fullName evidence="3">AAA+ ATPase domain-containing protein</fullName>
    </recommendedName>
</protein>